<evidence type="ECO:0000313" key="1">
    <source>
        <dbReference type="EMBL" id="MFD1219480.1"/>
    </source>
</evidence>
<dbReference type="Proteomes" id="UP001597180">
    <property type="component" value="Unassembled WGS sequence"/>
</dbReference>
<dbReference type="EMBL" id="JBHTLU010000012">
    <property type="protein sequence ID" value="MFD1219480.1"/>
    <property type="molecule type" value="Genomic_DNA"/>
</dbReference>
<proteinExistence type="predicted"/>
<comment type="caution">
    <text evidence="1">The sequence shown here is derived from an EMBL/GenBank/DDBJ whole genome shotgun (WGS) entry which is preliminary data.</text>
</comment>
<protein>
    <submittedName>
        <fullName evidence="1">Uncharacterized protein</fullName>
    </submittedName>
</protein>
<organism evidence="1 2">
    <name type="scientific">Paenibacillus vulneris</name>
    <dbReference type="NCBI Taxonomy" id="1133364"/>
    <lineage>
        <taxon>Bacteria</taxon>
        <taxon>Bacillati</taxon>
        <taxon>Bacillota</taxon>
        <taxon>Bacilli</taxon>
        <taxon>Bacillales</taxon>
        <taxon>Paenibacillaceae</taxon>
        <taxon>Paenibacillus</taxon>
    </lineage>
</organism>
<reference evidence="2" key="1">
    <citation type="journal article" date="2019" name="Int. J. Syst. Evol. Microbiol.">
        <title>The Global Catalogue of Microorganisms (GCM) 10K type strain sequencing project: providing services to taxonomists for standard genome sequencing and annotation.</title>
        <authorList>
            <consortium name="The Broad Institute Genomics Platform"/>
            <consortium name="The Broad Institute Genome Sequencing Center for Infectious Disease"/>
            <person name="Wu L."/>
            <person name="Ma J."/>
        </authorList>
    </citation>
    <scope>NUCLEOTIDE SEQUENCE [LARGE SCALE GENOMIC DNA]</scope>
    <source>
        <strain evidence="2">CCUG 53270</strain>
    </source>
</reference>
<gene>
    <name evidence="1" type="ORF">ACFQ4B_05080</name>
</gene>
<evidence type="ECO:0000313" key="2">
    <source>
        <dbReference type="Proteomes" id="UP001597180"/>
    </source>
</evidence>
<sequence length="159" mass="18711">MGTSFKPIFDKFIKKLKNDDQFFSYKDMPDSEIEEMVQSHLNSLLDRGVSYIYKFGNPDIDLYSRDEELQVFEEDLVNQEIDLLADLMYMSYVQEQRNRIKTFGITYKSSELNVFSPANERKSTLEMIKTIEDASDSAVQNYLARDRQTWNYKSIYGSV</sequence>
<keyword evidence="2" id="KW-1185">Reference proteome</keyword>
<accession>A0ABW3UIP5</accession>
<dbReference type="RefSeq" id="WP_345595172.1">
    <property type="nucleotide sequence ID" value="NZ_BAABJG010000055.1"/>
</dbReference>
<name>A0ABW3UIP5_9BACL</name>